<keyword evidence="2 5" id="KW-1133">Transmembrane helix</keyword>
<dbReference type="PANTHER" id="PTHR23534">
    <property type="entry name" value="MFS PERMEASE"/>
    <property type="match status" value="1"/>
</dbReference>
<keyword evidence="8" id="KW-1185">Reference proteome</keyword>
<comment type="caution">
    <text evidence="7">The sequence shown here is derived from an EMBL/GenBank/DDBJ whole genome shotgun (WGS) entry which is preliminary data.</text>
</comment>
<gene>
    <name evidence="7" type="ORF">J2851_001505</name>
</gene>
<evidence type="ECO:0000313" key="8">
    <source>
        <dbReference type="Proteomes" id="UP000781958"/>
    </source>
</evidence>
<feature type="transmembrane region" description="Helical" evidence="5">
    <location>
        <begin position="183"/>
        <end position="210"/>
    </location>
</feature>
<dbReference type="Proteomes" id="UP000781958">
    <property type="component" value="Unassembled WGS sequence"/>
</dbReference>
<dbReference type="Pfam" id="PF07690">
    <property type="entry name" value="MFS_1"/>
    <property type="match status" value="1"/>
</dbReference>
<proteinExistence type="predicted"/>
<dbReference type="InterPro" id="IPR020846">
    <property type="entry name" value="MFS_dom"/>
</dbReference>
<feature type="region of interest" description="Disordered" evidence="4">
    <location>
        <begin position="1"/>
        <end position="22"/>
    </location>
</feature>
<feature type="transmembrane region" description="Helical" evidence="5">
    <location>
        <begin position="68"/>
        <end position="90"/>
    </location>
</feature>
<dbReference type="InterPro" id="IPR011701">
    <property type="entry name" value="MFS"/>
</dbReference>
<dbReference type="Gene3D" id="1.20.1250.20">
    <property type="entry name" value="MFS general substrate transporter like domains"/>
    <property type="match status" value="1"/>
</dbReference>
<feature type="transmembrane region" description="Helical" evidence="5">
    <location>
        <begin position="361"/>
        <end position="383"/>
    </location>
</feature>
<evidence type="ECO:0000256" key="4">
    <source>
        <dbReference type="SAM" id="MobiDB-lite"/>
    </source>
</evidence>
<feature type="transmembrane region" description="Helical" evidence="5">
    <location>
        <begin position="97"/>
        <end position="116"/>
    </location>
</feature>
<evidence type="ECO:0000256" key="3">
    <source>
        <dbReference type="ARBA" id="ARBA00023136"/>
    </source>
</evidence>
<feature type="domain" description="Major facilitator superfamily (MFS) profile" evidence="6">
    <location>
        <begin position="234"/>
        <end position="418"/>
    </location>
</feature>
<feature type="transmembrane region" description="Helical" evidence="5">
    <location>
        <begin position="273"/>
        <end position="293"/>
    </location>
</feature>
<evidence type="ECO:0000256" key="1">
    <source>
        <dbReference type="ARBA" id="ARBA00022692"/>
    </source>
</evidence>
<protein>
    <submittedName>
        <fullName evidence="7">MFS family permease</fullName>
    </submittedName>
</protein>
<evidence type="ECO:0000259" key="6">
    <source>
        <dbReference type="PROSITE" id="PS50850"/>
    </source>
</evidence>
<evidence type="ECO:0000256" key="5">
    <source>
        <dbReference type="SAM" id="Phobius"/>
    </source>
</evidence>
<feature type="transmembrane region" description="Helical" evidence="5">
    <location>
        <begin position="122"/>
        <end position="146"/>
    </location>
</feature>
<dbReference type="SUPFAM" id="SSF103473">
    <property type="entry name" value="MFS general substrate transporter"/>
    <property type="match status" value="1"/>
</dbReference>
<dbReference type="PANTHER" id="PTHR23534:SF1">
    <property type="entry name" value="MAJOR FACILITATOR SUPERFAMILY PROTEIN"/>
    <property type="match status" value="1"/>
</dbReference>
<dbReference type="EMBL" id="JAGINP010000004">
    <property type="protein sequence ID" value="MBP2291756.1"/>
    <property type="molecule type" value="Genomic_DNA"/>
</dbReference>
<accession>A0ABS4SGR4</accession>
<feature type="transmembrane region" description="Helical" evidence="5">
    <location>
        <begin position="325"/>
        <end position="349"/>
    </location>
</feature>
<feature type="compositionally biased region" description="Polar residues" evidence="4">
    <location>
        <begin position="1"/>
        <end position="15"/>
    </location>
</feature>
<dbReference type="RefSeq" id="WP_209765346.1">
    <property type="nucleotide sequence ID" value="NZ_JAGINP010000004.1"/>
</dbReference>
<evidence type="ECO:0000256" key="2">
    <source>
        <dbReference type="ARBA" id="ARBA00022989"/>
    </source>
</evidence>
<feature type="transmembrane region" description="Helical" evidence="5">
    <location>
        <begin position="158"/>
        <end position="177"/>
    </location>
</feature>
<keyword evidence="1 5" id="KW-0812">Transmembrane</keyword>
<feature type="transmembrane region" description="Helical" evidence="5">
    <location>
        <begin position="231"/>
        <end position="253"/>
    </location>
</feature>
<sequence length="418" mass="42572">MPHADASTTTSNPAGSASADPPANPYGHELGNVLRLSVAQALAGANAVVVYATGAVVGNTLAPSPALATLPISIFVVGMALCTLPAGAIARVHGRRAAFLAGTGCGVLVGLLSALAVVLGSFWLFCAAMVPGGAYAAVVLSFRFAAADCAPAERRARAMSAVMAGGVFAGVIGPQLVTYTMDLWAPFLFAATYVAQAAVAAVSALVLLGVRLPKPTAAEVAGGRPIGAIAVQPRFVTAVVCGLVSYLLMNFIMTAAPLAMRLCGLSQEASNLGLQWHVIAMYAPSFVTGRLIARFGAPRLVMAGLVLIGASAAVGLSGVEVAHFWTSLVLLGLGWNFGFLGASALVLECHRPEERTRVQSLNDFIVFGTMALGSFASGGLLTAYGWDTVLWVSFVPLAVAVAALAYTASVRGAVREAA</sequence>
<organism evidence="7 8">
    <name type="scientific">Azospirillum rugosum</name>
    <dbReference type="NCBI Taxonomy" id="416170"/>
    <lineage>
        <taxon>Bacteria</taxon>
        <taxon>Pseudomonadati</taxon>
        <taxon>Pseudomonadota</taxon>
        <taxon>Alphaproteobacteria</taxon>
        <taxon>Rhodospirillales</taxon>
        <taxon>Azospirillaceae</taxon>
        <taxon>Azospirillum</taxon>
    </lineage>
</organism>
<feature type="transmembrane region" description="Helical" evidence="5">
    <location>
        <begin position="300"/>
        <end position="319"/>
    </location>
</feature>
<dbReference type="InterPro" id="IPR036259">
    <property type="entry name" value="MFS_trans_sf"/>
</dbReference>
<reference evidence="7 8" key="1">
    <citation type="submission" date="2021-03" db="EMBL/GenBank/DDBJ databases">
        <title>Genomic Encyclopedia of Type Strains, Phase III (KMG-III): the genomes of soil and plant-associated and newly described type strains.</title>
        <authorList>
            <person name="Whitman W."/>
        </authorList>
    </citation>
    <scope>NUCLEOTIDE SEQUENCE [LARGE SCALE GENOMIC DNA]</scope>
    <source>
        <strain evidence="7 8">IMMIB AFH-6</strain>
    </source>
</reference>
<keyword evidence="3 5" id="KW-0472">Membrane</keyword>
<dbReference type="PROSITE" id="PS50850">
    <property type="entry name" value="MFS"/>
    <property type="match status" value="1"/>
</dbReference>
<name>A0ABS4SGR4_9PROT</name>
<feature type="transmembrane region" description="Helical" evidence="5">
    <location>
        <begin position="389"/>
        <end position="408"/>
    </location>
</feature>
<evidence type="ECO:0000313" key="7">
    <source>
        <dbReference type="EMBL" id="MBP2291756.1"/>
    </source>
</evidence>
<feature type="transmembrane region" description="Helical" evidence="5">
    <location>
        <begin position="41"/>
        <end position="62"/>
    </location>
</feature>